<sequence length="288" mass="33756">MVQKVNVSLRDQSFYINRIQGDHPSMTNHHIHQDYEIYYLLEGERIYQINGKEYLIKKHHLVFIDKNLIHKTTVNSRDKDVYDRIVINFRDSFLEASAAHLLKKLFENGPHILQIPPCKRERIRSNLVTQLEEYQLSQGDKDLYLKSLLTQLLIESARLLEPKKTSSNSGNPPIGTITDIEAMIAFINGEYSSDVSLRVLSQQFHLNEQYISKLFKKYTGCSFIDYLNAIRINEAKRLLNESTLKVNLIAKKVGYSNNVHFWRVFKKMTAMSPNEYRNHHQEQKNSNR</sequence>
<accession>A0A4R2BAI4</accession>
<dbReference type="Proteomes" id="UP000295689">
    <property type="component" value="Unassembled WGS sequence"/>
</dbReference>
<dbReference type="InterPro" id="IPR037923">
    <property type="entry name" value="HTH-like"/>
</dbReference>
<evidence type="ECO:0000256" key="2">
    <source>
        <dbReference type="ARBA" id="ARBA00023125"/>
    </source>
</evidence>
<keyword evidence="2" id="KW-0238">DNA-binding</keyword>
<evidence type="ECO:0000313" key="5">
    <source>
        <dbReference type="EMBL" id="TCN22574.1"/>
    </source>
</evidence>
<comment type="caution">
    <text evidence="5">The sequence shown here is derived from an EMBL/GenBank/DDBJ whole genome shotgun (WGS) entry which is preliminary data.</text>
</comment>
<dbReference type="PANTHER" id="PTHR43280">
    <property type="entry name" value="ARAC-FAMILY TRANSCRIPTIONAL REGULATOR"/>
    <property type="match status" value="1"/>
</dbReference>
<evidence type="ECO:0000313" key="6">
    <source>
        <dbReference type="Proteomes" id="UP000295689"/>
    </source>
</evidence>
<dbReference type="Pfam" id="PF02311">
    <property type="entry name" value="AraC_binding"/>
    <property type="match status" value="1"/>
</dbReference>
<dbReference type="InterPro" id="IPR018060">
    <property type="entry name" value="HTH_AraC"/>
</dbReference>
<protein>
    <submittedName>
        <fullName evidence="5">AraC-like protein</fullName>
    </submittedName>
</protein>
<evidence type="ECO:0000259" key="4">
    <source>
        <dbReference type="PROSITE" id="PS01124"/>
    </source>
</evidence>
<dbReference type="SUPFAM" id="SSF46689">
    <property type="entry name" value="Homeodomain-like"/>
    <property type="match status" value="2"/>
</dbReference>
<dbReference type="Pfam" id="PF12833">
    <property type="entry name" value="HTH_18"/>
    <property type="match status" value="1"/>
</dbReference>
<proteinExistence type="predicted"/>
<dbReference type="SMART" id="SM00342">
    <property type="entry name" value="HTH_ARAC"/>
    <property type="match status" value="1"/>
</dbReference>
<dbReference type="AlphaFoldDB" id="A0A4R2BAI4"/>
<name>A0A4R2BAI4_9BACI</name>
<dbReference type="Gene3D" id="2.60.120.10">
    <property type="entry name" value="Jelly Rolls"/>
    <property type="match status" value="1"/>
</dbReference>
<dbReference type="InterPro" id="IPR009057">
    <property type="entry name" value="Homeodomain-like_sf"/>
</dbReference>
<evidence type="ECO:0000256" key="3">
    <source>
        <dbReference type="ARBA" id="ARBA00023163"/>
    </source>
</evidence>
<dbReference type="PANTHER" id="PTHR43280:SF2">
    <property type="entry name" value="HTH-TYPE TRANSCRIPTIONAL REGULATOR EXSA"/>
    <property type="match status" value="1"/>
</dbReference>
<organism evidence="5 6">
    <name type="scientific">Mesobacillus foraminis</name>
    <dbReference type="NCBI Taxonomy" id="279826"/>
    <lineage>
        <taxon>Bacteria</taxon>
        <taxon>Bacillati</taxon>
        <taxon>Bacillota</taxon>
        <taxon>Bacilli</taxon>
        <taxon>Bacillales</taxon>
        <taxon>Bacillaceae</taxon>
        <taxon>Mesobacillus</taxon>
    </lineage>
</organism>
<dbReference type="Gene3D" id="1.10.10.60">
    <property type="entry name" value="Homeodomain-like"/>
    <property type="match status" value="2"/>
</dbReference>
<dbReference type="InterPro" id="IPR014710">
    <property type="entry name" value="RmlC-like_jellyroll"/>
</dbReference>
<dbReference type="GO" id="GO:0003700">
    <property type="term" value="F:DNA-binding transcription factor activity"/>
    <property type="evidence" value="ECO:0007669"/>
    <property type="project" value="InterPro"/>
</dbReference>
<keyword evidence="1" id="KW-0805">Transcription regulation</keyword>
<reference evidence="5 6" key="1">
    <citation type="journal article" date="2015" name="Stand. Genomic Sci.">
        <title>Genomic Encyclopedia of Bacterial and Archaeal Type Strains, Phase III: the genomes of soil and plant-associated and newly described type strains.</title>
        <authorList>
            <person name="Whitman W.B."/>
            <person name="Woyke T."/>
            <person name="Klenk H.P."/>
            <person name="Zhou Y."/>
            <person name="Lilburn T.G."/>
            <person name="Beck B.J."/>
            <person name="De Vos P."/>
            <person name="Vandamme P."/>
            <person name="Eisen J.A."/>
            <person name="Garrity G."/>
            <person name="Hugenholtz P."/>
            <person name="Kyrpides N.C."/>
        </authorList>
    </citation>
    <scope>NUCLEOTIDE SEQUENCE [LARGE SCALE GENOMIC DNA]</scope>
    <source>
        <strain evidence="5 6">CV53</strain>
    </source>
</reference>
<gene>
    <name evidence="5" type="ORF">EV146_11057</name>
</gene>
<dbReference type="InterPro" id="IPR003313">
    <property type="entry name" value="AraC-bd"/>
</dbReference>
<dbReference type="EMBL" id="SLVV01000010">
    <property type="protein sequence ID" value="TCN22574.1"/>
    <property type="molecule type" value="Genomic_DNA"/>
</dbReference>
<dbReference type="SUPFAM" id="SSF51215">
    <property type="entry name" value="Regulatory protein AraC"/>
    <property type="match status" value="1"/>
</dbReference>
<dbReference type="GO" id="GO:0043565">
    <property type="term" value="F:sequence-specific DNA binding"/>
    <property type="evidence" value="ECO:0007669"/>
    <property type="project" value="InterPro"/>
</dbReference>
<dbReference type="PROSITE" id="PS01124">
    <property type="entry name" value="HTH_ARAC_FAMILY_2"/>
    <property type="match status" value="1"/>
</dbReference>
<feature type="domain" description="HTH araC/xylS-type" evidence="4">
    <location>
        <begin position="181"/>
        <end position="279"/>
    </location>
</feature>
<evidence type="ECO:0000256" key="1">
    <source>
        <dbReference type="ARBA" id="ARBA00023015"/>
    </source>
</evidence>
<keyword evidence="3" id="KW-0804">Transcription</keyword>
<dbReference type="RefSeq" id="WP_132009321.1">
    <property type="nucleotide sequence ID" value="NZ_JABUHM010000011.1"/>
</dbReference>
<keyword evidence="6" id="KW-1185">Reference proteome</keyword>